<dbReference type="GO" id="GO:0046872">
    <property type="term" value="F:metal ion binding"/>
    <property type="evidence" value="ECO:0007669"/>
    <property type="project" value="UniProtKB-KW"/>
</dbReference>
<feature type="binding site" evidence="16">
    <location>
        <position position="132"/>
    </location>
    <ligand>
        <name>ATP</name>
        <dbReference type="ChEBI" id="CHEBI:30616"/>
    </ligand>
</feature>
<comment type="similarity">
    <text evidence="14 16">Belongs to the type III pantothenate kinase family.</text>
</comment>
<evidence type="ECO:0000256" key="12">
    <source>
        <dbReference type="ARBA" id="ARBA00022958"/>
    </source>
</evidence>
<evidence type="ECO:0000256" key="6">
    <source>
        <dbReference type="ARBA" id="ARBA00012102"/>
    </source>
</evidence>
<evidence type="ECO:0000256" key="9">
    <source>
        <dbReference type="ARBA" id="ARBA00022741"/>
    </source>
</evidence>
<keyword evidence="9 16" id="KW-0547">Nucleotide-binding</keyword>
<evidence type="ECO:0000256" key="14">
    <source>
        <dbReference type="ARBA" id="ARBA00038036"/>
    </source>
</evidence>
<feature type="binding site" evidence="16">
    <location>
        <position position="184"/>
    </location>
    <ligand>
        <name>substrate</name>
    </ligand>
</feature>
<feature type="binding site" evidence="16">
    <location>
        <begin position="107"/>
        <end position="110"/>
    </location>
    <ligand>
        <name>substrate</name>
    </ligand>
</feature>
<dbReference type="InterPro" id="IPR043129">
    <property type="entry name" value="ATPase_NBD"/>
</dbReference>
<dbReference type="EC" id="2.7.1.33" evidence="6 16"/>
<evidence type="ECO:0000256" key="16">
    <source>
        <dbReference type="HAMAP-Rule" id="MF_01274"/>
    </source>
</evidence>
<dbReference type="Gene3D" id="3.30.420.40">
    <property type="match status" value="2"/>
</dbReference>
<comment type="cofactor">
    <cofactor evidence="2">
        <name>K(+)</name>
        <dbReference type="ChEBI" id="CHEBI:29103"/>
    </cofactor>
</comment>
<keyword evidence="13 16" id="KW-0173">Coenzyme A biosynthesis</keyword>
<proteinExistence type="inferred from homology"/>
<keyword evidence="8 16" id="KW-0808">Transferase</keyword>
<keyword evidence="10 16" id="KW-0418">Kinase</keyword>
<evidence type="ECO:0000256" key="5">
    <source>
        <dbReference type="ARBA" id="ARBA00011738"/>
    </source>
</evidence>
<evidence type="ECO:0000256" key="11">
    <source>
        <dbReference type="ARBA" id="ARBA00022840"/>
    </source>
</evidence>
<dbReference type="NCBIfam" id="TIGR00671">
    <property type="entry name" value="baf"/>
    <property type="match status" value="1"/>
</dbReference>
<comment type="subunit">
    <text evidence="5 16">Homodimer.</text>
</comment>
<dbReference type="CDD" id="cd24015">
    <property type="entry name" value="ASKHA_NBD_PanK-III"/>
    <property type="match status" value="1"/>
</dbReference>
<sequence length="258" mass="27673">MILAIDIGNTNIVIGCIKDDKILFTERMSTDSNETVLEYAIGFKTVLELYHIHTKDLTGSIISSVVPPVTNTIKEALFKITHHQAMVVGPGIRTGLNILTDNPAVTGSDLIVGAVAAIHEYPVPLIIFDFGTATTASVVDRKKNYIGGMIIPGIRVSLDGLASHASQLSRISLDAPKKIIGTNTADCMKSGLLYGNAAMLDGIVDRMEEELGEPATVLATGGLASLIVPLCKKTIILDDNLLLRGLNLIYKKNQENNH</sequence>
<comment type="function">
    <text evidence="16">Catalyzes the phosphorylation of pantothenate (Pan), the first step in CoA biosynthesis.</text>
</comment>
<keyword evidence="18" id="KW-1185">Reference proteome</keyword>
<evidence type="ECO:0000256" key="8">
    <source>
        <dbReference type="ARBA" id="ARBA00022679"/>
    </source>
</evidence>
<dbReference type="AlphaFoldDB" id="A0AAE3J6W9"/>
<dbReference type="PANTHER" id="PTHR34265">
    <property type="entry name" value="TYPE III PANTOTHENATE KINASE"/>
    <property type="match status" value="1"/>
</dbReference>
<feature type="binding site" evidence="16">
    <location>
        <begin position="6"/>
        <end position="13"/>
    </location>
    <ligand>
        <name>ATP</name>
        <dbReference type="ChEBI" id="CHEBI:30616"/>
    </ligand>
</feature>
<dbReference type="GO" id="GO:0015937">
    <property type="term" value="P:coenzyme A biosynthetic process"/>
    <property type="evidence" value="ECO:0007669"/>
    <property type="project" value="UniProtKB-UniRule"/>
</dbReference>
<gene>
    <name evidence="16" type="primary">coaX</name>
    <name evidence="17" type="ORF">LKD71_08795</name>
</gene>
<dbReference type="GO" id="GO:0005524">
    <property type="term" value="F:ATP binding"/>
    <property type="evidence" value="ECO:0007669"/>
    <property type="project" value="UniProtKB-UniRule"/>
</dbReference>
<dbReference type="PANTHER" id="PTHR34265:SF1">
    <property type="entry name" value="TYPE III PANTOTHENATE KINASE"/>
    <property type="match status" value="1"/>
</dbReference>
<keyword evidence="11 16" id="KW-0067">ATP-binding</keyword>
<dbReference type="GO" id="GO:0005737">
    <property type="term" value="C:cytoplasm"/>
    <property type="evidence" value="ECO:0007669"/>
    <property type="project" value="UniProtKB-SubCell"/>
</dbReference>
<evidence type="ECO:0000256" key="13">
    <source>
        <dbReference type="ARBA" id="ARBA00022993"/>
    </source>
</evidence>
<comment type="caution">
    <text evidence="17">The sequence shown here is derived from an EMBL/GenBank/DDBJ whole genome shotgun (WGS) entry which is preliminary data.</text>
</comment>
<dbReference type="InterPro" id="IPR004619">
    <property type="entry name" value="Type_III_PanK"/>
</dbReference>
<dbReference type="RefSeq" id="WP_227615120.1">
    <property type="nucleotide sequence ID" value="NZ_JAJEPR010000012.1"/>
</dbReference>
<evidence type="ECO:0000313" key="17">
    <source>
        <dbReference type="EMBL" id="MCC2189900.1"/>
    </source>
</evidence>
<comment type="caution">
    <text evidence="16">Lacks conserved residue(s) required for the propagation of feature annotation.</text>
</comment>
<evidence type="ECO:0000256" key="1">
    <source>
        <dbReference type="ARBA" id="ARBA00001206"/>
    </source>
</evidence>
<dbReference type="GO" id="GO:0004594">
    <property type="term" value="F:pantothenate kinase activity"/>
    <property type="evidence" value="ECO:0007669"/>
    <property type="project" value="UniProtKB-UniRule"/>
</dbReference>
<organism evidence="17 18">
    <name type="scientific">Fusicatenibacter faecihominis</name>
    <dbReference type="NCBI Taxonomy" id="2881276"/>
    <lineage>
        <taxon>Bacteria</taxon>
        <taxon>Bacillati</taxon>
        <taxon>Bacillota</taxon>
        <taxon>Clostridia</taxon>
        <taxon>Lachnospirales</taxon>
        <taxon>Lachnospiraceae</taxon>
        <taxon>Fusicatenibacter</taxon>
    </lineage>
</organism>
<feature type="active site" description="Proton acceptor" evidence="16">
    <location>
        <position position="109"/>
    </location>
</feature>
<dbReference type="HAMAP" id="MF_01274">
    <property type="entry name" value="Pantothen_kinase_3"/>
    <property type="match status" value="1"/>
</dbReference>
<evidence type="ECO:0000256" key="4">
    <source>
        <dbReference type="ARBA" id="ARBA00005225"/>
    </source>
</evidence>
<evidence type="ECO:0000256" key="10">
    <source>
        <dbReference type="ARBA" id="ARBA00022777"/>
    </source>
</evidence>
<keyword evidence="7 16" id="KW-0963">Cytoplasm</keyword>
<keyword evidence="16" id="KW-0479">Metal-binding</keyword>
<comment type="subcellular location">
    <subcellularLocation>
        <location evidence="3 16">Cytoplasm</location>
    </subcellularLocation>
</comment>
<dbReference type="Pfam" id="PF03309">
    <property type="entry name" value="Pan_kinase"/>
    <property type="match status" value="1"/>
</dbReference>
<evidence type="ECO:0000313" key="18">
    <source>
        <dbReference type="Proteomes" id="UP001197875"/>
    </source>
</evidence>
<reference evidence="17 18" key="1">
    <citation type="submission" date="2021-10" db="EMBL/GenBank/DDBJ databases">
        <title>Anaerobic single-cell dispensing facilitates the cultivation of human gut bacteria.</title>
        <authorList>
            <person name="Afrizal A."/>
        </authorList>
    </citation>
    <scope>NUCLEOTIDE SEQUENCE [LARGE SCALE GENOMIC DNA]</scope>
    <source>
        <strain evidence="17 18">CLA-AA-H277</strain>
    </source>
</reference>
<comment type="cofactor">
    <cofactor evidence="16">
        <name>NH4(+)</name>
        <dbReference type="ChEBI" id="CHEBI:28938"/>
    </cofactor>
    <cofactor evidence="16">
        <name>K(+)</name>
        <dbReference type="ChEBI" id="CHEBI:29103"/>
    </cofactor>
    <text evidence="16">A monovalent cation. Ammonium or potassium.</text>
</comment>
<comment type="pathway">
    <text evidence="4 16">Cofactor biosynthesis; coenzyme A biosynthesis; CoA from (R)-pantothenate: step 1/5.</text>
</comment>
<evidence type="ECO:0000256" key="7">
    <source>
        <dbReference type="ARBA" id="ARBA00022490"/>
    </source>
</evidence>
<feature type="binding site" evidence="16">
    <location>
        <position position="129"/>
    </location>
    <ligand>
        <name>K(+)</name>
        <dbReference type="ChEBI" id="CHEBI:29103"/>
    </ligand>
</feature>
<comment type="catalytic activity">
    <reaction evidence="1 16">
        <text>(R)-pantothenate + ATP = (R)-4'-phosphopantothenate + ADP + H(+)</text>
        <dbReference type="Rhea" id="RHEA:16373"/>
        <dbReference type="ChEBI" id="CHEBI:10986"/>
        <dbReference type="ChEBI" id="CHEBI:15378"/>
        <dbReference type="ChEBI" id="CHEBI:29032"/>
        <dbReference type="ChEBI" id="CHEBI:30616"/>
        <dbReference type="ChEBI" id="CHEBI:456216"/>
        <dbReference type="EC" id="2.7.1.33"/>
    </reaction>
</comment>
<dbReference type="SUPFAM" id="SSF53067">
    <property type="entry name" value="Actin-like ATPase domain"/>
    <property type="match status" value="2"/>
</dbReference>
<accession>A0AAE3J6W9</accession>
<evidence type="ECO:0000256" key="3">
    <source>
        <dbReference type="ARBA" id="ARBA00004496"/>
    </source>
</evidence>
<keyword evidence="12 16" id="KW-0630">Potassium</keyword>
<evidence type="ECO:0000256" key="2">
    <source>
        <dbReference type="ARBA" id="ARBA00001958"/>
    </source>
</evidence>
<evidence type="ECO:0000256" key="15">
    <source>
        <dbReference type="ARBA" id="ARBA00040883"/>
    </source>
</evidence>
<dbReference type="Proteomes" id="UP001197875">
    <property type="component" value="Unassembled WGS sequence"/>
</dbReference>
<dbReference type="EMBL" id="JAJEPR010000012">
    <property type="protein sequence ID" value="MCC2189900.1"/>
    <property type="molecule type" value="Genomic_DNA"/>
</dbReference>
<protein>
    <recommendedName>
        <fullName evidence="15 16">Type III pantothenate kinase</fullName>
        <ecNumber evidence="6 16">2.7.1.33</ecNumber>
    </recommendedName>
    <alternativeName>
        <fullName evidence="16">PanK-III</fullName>
    </alternativeName>
    <alternativeName>
        <fullName evidence="16">Pantothenic acid kinase</fullName>
    </alternativeName>
</protein>
<name>A0AAE3J6W9_9FIRM</name>
<dbReference type="NCBIfam" id="NF009855">
    <property type="entry name" value="PRK13321.1"/>
    <property type="match status" value="1"/>
</dbReference>